<feature type="domain" description="Cas12f1-like TNB" evidence="2">
    <location>
        <begin position="16"/>
        <end position="83"/>
    </location>
</feature>
<evidence type="ECO:0000313" key="3">
    <source>
        <dbReference type="EMBL" id="UOF90801.1"/>
    </source>
</evidence>
<gene>
    <name evidence="3" type="ORF">LSG31_00515</name>
</gene>
<protein>
    <submittedName>
        <fullName evidence="3">Transposase</fullName>
    </submittedName>
</protein>
<keyword evidence="4" id="KW-1185">Reference proteome</keyword>
<organism evidence="3 4">
    <name type="scientific">Fodinisporobacter ferrooxydans</name>
    <dbReference type="NCBI Taxonomy" id="2901836"/>
    <lineage>
        <taxon>Bacteria</taxon>
        <taxon>Bacillati</taxon>
        <taxon>Bacillota</taxon>
        <taxon>Bacilli</taxon>
        <taxon>Bacillales</taxon>
        <taxon>Alicyclobacillaceae</taxon>
        <taxon>Fodinisporobacter</taxon>
    </lineage>
</organism>
<keyword evidence="1" id="KW-0238">DNA-binding</keyword>
<dbReference type="EMBL" id="CP089291">
    <property type="protein sequence ID" value="UOF90801.1"/>
    <property type="molecule type" value="Genomic_DNA"/>
</dbReference>
<evidence type="ECO:0000313" key="4">
    <source>
        <dbReference type="Proteomes" id="UP000830167"/>
    </source>
</evidence>
<name>A0ABY4CNI2_9BACL</name>
<dbReference type="Proteomes" id="UP000830167">
    <property type="component" value="Chromosome"/>
</dbReference>
<evidence type="ECO:0000259" key="2">
    <source>
        <dbReference type="Pfam" id="PF07282"/>
    </source>
</evidence>
<accession>A0ABY4CNI2</accession>
<dbReference type="InterPro" id="IPR010095">
    <property type="entry name" value="Cas12f1-like_TNB"/>
</dbReference>
<dbReference type="RefSeq" id="WP_347437500.1">
    <property type="nucleotide sequence ID" value="NZ_CP089291.1"/>
</dbReference>
<reference evidence="3" key="1">
    <citation type="submission" date="2021-12" db="EMBL/GenBank/DDBJ databases">
        <title>Alicyclobacillaceae gen. nov., sp. nov., isolated from chalcocite enrichment system.</title>
        <authorList>
            <person name="Jiang Z."/>
        </authorList>
    </citation>
    <scope>NUCLEOTIDE SEQUENCE</scope>
    <source>
        <strain evidence="3">MYW30-H2</strain>
    </source>
</reference>
<dbReference type="Pfam" id="PF07282">
    <property type="entry name" value="Cas12f1-like_TNB"/>
    <property type="match status" value="1"/>
</dbReference>
<dbReference type="NCBIfam" id="NF040570">
    <property type="entry name" value="guided_TnpB"/>
    <property type="match status" value="1"/>
</dbReference>
<proteinExistence type="predicted"/>
<evidence type="ECO:0000256" key="1">
    <source>
        <dbReference type="ARBA" id="ARBA00023125"/>
    </source>
</evidence>
<sequence>MIRNRKLARSIADVGWGMFKQFVVYKANWGNKRVVFVDRFFPSSKLCNDCKEKHVMLSLSDRVWVCANCGCEHDRDQNAARNIKEEGLRILQESA</sequence>